<gene>
    <name evidence="1" type="ORF">BSAL_28785</name>
</gene>
<name>A0A0S4JK71_BODSA</name>
<dbReference type="Proteomes" id="UP000051952">
    <property type="component" value="Unassembled WGS sequence"/>
</dbReference>
<reference evidence="2" key="1">
    <citation type="submission" date="2015-09" db="EMBL/GenBank/DDBJ databases">
        <authorList>
            <consortium name="Pathogen Informatics"/>
        </authorList>
    </citation>
    <scope>NUCLEOTIDE SEQUENCE [LARGE SCALE GENOMIC DNA]</scope>
    <source>
        <strain evidence="2">Lake Konstanz</strain>
    </source>
</reference>
<keyword evidence="2" id="KW-1185">Reference proteome</keyword>
<sequence length="427" mass="47936">MLAEIPLTLAALVQSVKAKLDRKDLIQCVVLGETLRSSLPSHSEVLGKATAASPSSSAAAAATMTDGVDISLTRILSAIMLRDPQFCLSQGGYCLYPCRPSMMARCAEVNNLFGSTLYPSAGARELPFFQYRRCFGTLAKSSVDNLAVAMQPIVGRQGVMTPGIHTAPSFSSWLDRWEQFLTRAPLRGATMNSLNHQFSLARRMEWNRHFMKPVTNGLITSPISIRSLELLLNYQGITPQRKRMPFREWLQMGLVPEASWSDRSSKELFLAVSQSKAACAELDEQRRSSNGLLHTTRFPSTARSFRQFAPQLYRRETRLASWSDRSSKELFLAVSQSRAACAELDEQRRSSDGLLHATRFPSTARSFRQFAPQLYRRETREGRLLSLRSVTFTSLCYCLHASLNSLGRLHKRKRAEHYSVGLFHFAL</sequence>
<organism evidence="1 2">
    <name type="scientific">Bodo saltans</name>
    <name type="common">Flagellated protozoan</name>
    <dbReference type="NCBI Taxonomy" id="75058"/>
    <lineage>
        <taxon>Eukaryota</taxon>
        <taxon>Discoba</taxon>
        <taxon>Euglenozoa</taxon>
        <taxon>Kinetoplastea</taxon>
        <taxon>Metakinetoplastina</taxon>
        <taxon>Eubodonida</taxon>
        <taxon>Bodonidae</taxon>
        <taxon>Bodo</taxon>
    </lineage>
</organism>
<proteinExistence type="predicted"/>
<dbReference type="EMBL" id="CYKH01001864">
    <property type="protein sequence ID" value="CUG90785.1"/>
    <property type="molecule type" value="Genomic_DNA"/>
</dbReference>
<accession>A0A0S4JK71</accession>
<evidence type="ECO:0000313" key="2">
    <source>
        <dbReference type="Proteomes" id="UP000051952"/>
    </source>
</evidence>
<protein>
    <submittedName>
        <fullName evidence="1">Uncharacterized protein</fullName>
    </submittedName>
</protein>
<evidence type="ECO:0000313" key="1">
    <source>
        <dbReference type="EMBL" id="CUG90785.1"/>
    </source>
</evidence>
<dbReference type="AlphaFoldDB" id="A0A0S4JK71"/>
<dbReference type="VEuPathDB" id="TriTrypDB:BSAL_28785"/>